<dbReference type="GO" id="GO:0000981">
    <property type="term" value="F:DNA-binding transcription factor activity, RNA polymerase II-specific"/>
    <property type="evidence" value="ECO:0007669"/>
    <property type="project" value="TreeGrafter"/>
</dbReference>
<dbReference type="InterPro" id="IPR002893">
    <property type="entry name" value="Znf_MYND"/>
</dbReference>
<keyword evidence="2 4" id="KW-0863">Zinc-finger</keyword>
<dbReference type="SUPFAM" id="SSF144232">
    <property type="entry name" value="HIT/MYND zinc finger-like"/>
    <property type="match status" value="1"/>
</dbReference>
<proteinExistence type="predicted"/>
<keyword evidence="3" id="KW-0862">Zinc</keyword>
<comment type="caution">
    <text evidence="6">The sequence shown here is derived from an EMBL/GenBank/DDBJ whole genome shotgun (WGS) entry which is preliminary data.</text>
</comment>
<evidence type="ECO:0000256" key="3">
    <source>
        <dbReference type="ARBA" id="ARBA00022833"/>
    </source>
</evidence>
<dbReference type="PROSITE" id="PS01360">
    <property type="entry name" value="ZF_MYND_1"/>
    <property type="match status" value="1"/>
</dbReference>
<dbReference type="GO" id="GO:0005634">
    <property type="term" value="C:nucleus"/>
    <property type="evidence" value="ECO:0007669"/>
    <property type="project" value="TreeGrafter"/>
</dbReference>
<dbReference type="Proteomes" id="UP000799764">
    <property type="component" value="Unassembled WGS sequence"/>
</dbReference>
<organism evidence="6 7">
    <name type="scientific">Karstenula rhodostoma CBS 690.94</name>
    <dbReference type="NCBI Taxonomy" id="1392251"/>
    <lineage>
        <taxon>Eukaryota</taxon>
        <taxon>Fungi</taxon>
        <taxon>Dikarya</taxon>
        <taxon>Ascomycota</taxon>
        <taxon>Pezizomycotina</taxon>
        <taxon>Dothideomycetes</taxon>
        <taxon>Pleosporomycetidae</taxon>
        <taxon>Pleosporales</taxon>
        <taxon>Massarineae</taxon>
        <taxon>Didymosphaeriaceae</taxon>
        <taxon>Karstenula</taxon>
    </lineage>
</organism>
<name>A0A9P4P5Q9_9PLEO</name>
<evidence type="ECO:0000256" key="2">
    <source>
        <dbReference type="ARBA" id="ARBA00022771"/>
    </source>
</evidence>
<evidence type="ECO:0000313" key="6">
    <source>
        <dbReference type="EMBL" id="KAF2437850.1"/>
    </source>
</evidence>
<dbReference type="PANTHER" id="PTHR10237">
    <property type="entry name" value="DEFORMED EPIDERMAL AUTOREGULATORY FACTOR 1 HOMOLOG SUPPRESSIN"/>
    <property type="match status" value="1"/>
</dbReference>
<keyword evidence="1" id="KW-0479">Metal-binding</keyword>
<dbReference type="AlphaFoldDB" id="A0A9P4P5Q9"/>
<dbReference type="Pfam" id="PF01753">
    <property type="entry name" value="zf-MYND"/>
    <property type="match status" value="1"/>
</dbReference>
<evidence type="ECO:0000256" key="4">
    <source>
        <dbReference type="PROSITE-ProRule" id="PRU00134"/>
    </source>
</evidence>
<gene>
    <name evidence="6" type="ORF">P171DRAFT_526628</name>
</gene>
<evidence type="ECO:0000259" key="5">
    <source>
        <dbReference type="PROSITE" id="PS50865"/>
    </source>
</evidence>
<dbReference type="InterPro" id="IPR024119">
    <property type="entry name" value="TF_DEAF-1"/>
</dbReference>
<dbReference type="Gene3D" id="6.10.140.2220">
    <property type="match status" value="1"/>
</dbReference>
<evidence type="ECO:0000313" key="7">
    <source>
        <dbReference type="Proteomes" id="UP000799764"/>
    </source>
</evidence>
<feature type="domain" description="MYND-type" evidence="5">
    <location>
        <begin position="22"/>
        <end position="64"/>
    </location>
</feature>
<accession>A0A9P4P5Q9</accession>
<reference evidence="6" key="1">
    <citation type="journal article" date="2020" name="Stud. Mycol.">
        <title>101 Dothideomycetes genomes: a test case for predicting lifestyles and emergence of pathogens.</title>
        <authorList>
            <person name="Haridas S."/>
            <person name="Albert R."/>
            <person name="Binder M."/>
            <person name="Bloem J."/>
            <person name="Labutti K."/>
            <person name="Salamov A."/>
            <person name="Andreopoulos B."/>
            <person name="Baker S."/>
            <person name="Barry K."/>
            <person name="Bills G."/>
            <person name="Bluhm B."/>
            <person name="Cannon C."/>
            <person name="Castanera R."/>
            <person name="Culley D."/>
            <person name="Daum C."/>
            <person name="Ezra D."/>
            <person name="Gonzalez J."/>
            <person name="Henrissat B."/>
            <person name="Kuo A."/>
            <person name="Liang C."/>
            <person name="Lipzen A."/>
            <person name="Lutzoni F."/>
            <person name="Magnuson J."/>
            <person name="Mondo S."/>
            <person name="Nolan M."/>
            <person name="Ohm R."/>
            <person name="Pangilinan J."/>
            <person name="Park H.-J."/>
            <person name="Ramirez L."/>
            <person name="Alfaro M."/>
            <person name="Sun H."/>
            <person name="Tritt A."/>
            <person name="Yoshinaga Y."/>
            <person name="Zwiers L.-H."/>
            <person name="Turgeon B."/>
            <person name="Goodwin S."/>
            <person name="Spatafora J."/>
            <person name="Crous P."/>
            <person name="Grigoriev I."/>
        </authorList>
    </citation>
    <scope>NUCLEOTIDE SEQUENCE</scope>
    <source>
        <strain evidence="6">CBS 690.94</strain>
    </source>
</reference>
<evidence type="ECO:0000256" key="1">
    <source>
        <dbReference type="ARBA" id="ARBA00022723"/>
    </source>
</evidence>
<dbReference type="OrthoDB" id="432970at2759"/>
<dbReference type="EMBL" id="MU001514">
    <property type="protein sequence ID" value="KAF2437850.1"/>
    <property type="molecule type" value="Genomic_DNA"/>
</dbReference>
<protein>
    <recommendedName>
        <fullName evidence="5">MYND-type domain-containing protein</fullName>
    </recommendedName>
</protein>
<keyword evidence="7" id="KW-1185">Reference proteome</keyword>
<sequence>MATPSTFGFSPGSRVANDPYKCGNCDRTSTANGSALLRCSRCKLTWYCNRKCQRKDWKNHKLRCDLVMSMNRIADSLPPDVGVELGPTMTLGDLMKYSPENIDKEVIKRDPAGVSLTKDQDAICNILIERTWLADNDASKHEAIGPMLYRESYRKVKKIWRDHSSTFNDSFEKSIALVGGFEAIEKINVAGGNRFCGKTMVVHISVEKNAGVANALRTGGMSI</sequence>
<dbReference type="PROSITE" id="PS50865">
    <property type="entry name" value="ZF_MYND_2"/>
    <property type="match status" value="1"/>
</dbReference>
<dbReference type="GO" id="GO:0008270">
    <property type="term" value="F:zinc ion binding"/>
    <property type="evidence" value="ECO:0007669"/>
    <property type="project" value="UniProtKB-KW"/>
</dbReference>
<dbReference type="PANTHER" id="PTHR10237:SF14">
    <property type="entry name" value="MYND-TYPE DOMAIN-CONTAINING PROTEIN"/>
    <property type="match status" value="1"/>
</dbReference>